<reference evidence="1" key="1">
    <citation type="submission" date="2023-06" db="EMBL/GenBank/DDBJ databases">
        <authorList>
            <person name="Kurt Z."/>
        </authorList>
    </citation>
    <scope>NUCLEOTIDE SEQUENCE</scope>
</reference>
<dbReference type="Proteomes" id="UP001642409">
    <property type="component" value="Unassembled WGS sequence"/>
</dbReference>
<name>A0AA86Q9H9_9EUKA</name>
<evidence type="ECO:0000313" key="2">
    <source>
        <dbReference type="EMBL" id="CAL6013376.1"/>
    </source>
</evidence>
<evidence type="ECO:0000313" key="3">
    <source>
        <dbReference type="Proteomes" id="UP001642409"/>
    </source>
</evidence>
<proteinExistence type="predicted"/>
<dbReference type="EMBL" id="CATOUU010000790">
    <property type="protein sequence ID" value="CAI9948724.1"/>
    <property type="molecule type" value="Genomic_DNA"/>
</dbReference>
<accession>A0AA86Q9H9</accession>
<protein>
    <submittedName>
        <fullName evidence="2">Hypothetical_protein</fullName>
    </submittedName>
</protein>
<keyword evidence="3" id="KW-1185">Reference proteome</keyword>
<evidence type="ECO:0000313" key="1">
    <source>
        <dbReference type="EMBL" id="CAI9948724.1"/>
    </source>
</evidence>
<gene>
    <name evidence="2" type="ORF">HINF_LOCUS23758</name>
    <name evidence="1" type="ORF">HINF_LOCUS36369</name>
</gene>
<reference evidence="2 3" key="2">
    <citation type="submission" date="2024-07" db="EMBL/GenBank/DDBJ databases">
        <authorList>
            <person name="Akdeniz Z."/>
        </authorList>
    </citation>
    <scope>NUCLEOTIDE SEQUENCE [LARGE SCALE GENOMIC DNA]</scope>
</reference>
<organism evidence="1">
    <name type="scientific">Hexamita inflata</name>
    <dbReference type="NCBI Taxonomy" id="28002"/>
    <lineage>
        <taxon>Eukaryota</taxon>
        <taxon>Metamonada</taxon>
        <taxon>Diplomonadida</taxon>
        <taxon>Hexamitidae</taxon>
        <taxon>Hexamitinae</taxon>
        <taxon>Hexamita</taxon>
    </lineage>
</organism>
<dbReference type="EMBL" id="CAXDID020000068">
    <property type="protein sequence ID" value="CAL6013376.1"/>
    <property type="molecule type" value="Genomic_DNA"/>
</dbReference>
<sequence length="102" mass="12043">MAIHKQTESQIQDSLELRNACLIFELYLSKEILKTSSIRSLGWVMLVVAYRTREYRRNWFQVDFEKLEIDFTIFVCFDRCIYGKKAKLLQDSGNELANGNQL</sequence>
<dbReference type="AlphaFoldDB" id="A0AA86Q9H9"/>
<comment type="caution">
    <text evidence="1">The sequence shown here is derived from an EMBL/GenBank/DDBJ whole genome shotgun (WGS) entry which is preliminary data.</text>
</comment>